<dbReference type="GO" id="GO:0005227">
    <property type="term" value="F:calcium-activated cation channel activity"/>
    <property type="evidence" value="ECO:0007669"/>
    <property type="project" value="InterPro"/>
</dbReference>
<evidence type="ECO:0000256" key="1">
    <source>
        <dbReference type="SAM" id="Coils"/>
    </source>
</evidence>
<dbReference type="InterPro" id="IPR045122">
    <property type="entry name" value="Csc1-like"/>
</dbReference>
<dbReference type="AlphaFoldDB" id="A0A7S2WDU2"/>
<dbReference type="EMBL" id="HBHK01011601">
    <property type="protein sequence ID" value="CAD9681418.1"/>
    <property type="molecule type" value="Transcribed_RNA"/>
</dbReference>
<reference evidence="4" key="1">
    <citation type="submission" date="2021-01" db="EMBL/GenBank/DDBJ databases">
        <authorList>
            <person name="Corre E."/>
            <person name="Pelletier E."/>
            <person name="Niang G."/>
            <person name="Scheremetjew M."/>
            <person name="Finn R."/>
            <person name="Kale V."/>
            <person name="Holt S."/>
            <person name="Cochrane G."/>
            <person name="Meng A."/>
            <person name="Brown T."/>
            <person name="Cohen L."/>
        </authorList>
    </citation>
    <scope>NUCLEOTIDE SEQUENCE</scope>
    <source>
        <strain evidence="4">NY070348D</strain>
    </source>
</reference>
<sequence>MDSVAYPGEGTSYGNVRFLETVPSRSGLVKKDSSALVGNAESTKGQVDSDHVLVKTKTIGLAKKKDSDSKSVSADHVLVKSETIGGGDKNKSISQVVGATKNVVGDNNVVVETNTTNGKKLNGATNIGEGIVLVTNHSGGTILAIDSTDSKLPVARSYSPPQGWDSIADVCLFGSVIFVPVMLFFLFRYLKRSVDKGQGSKTQACTGVVSAFFRSAFLNTVRLRHCRGEDLENLGSEGALYLAIHRETMVLVFIMAVLGCSVLFPLHLSAGNEAVKLEFTRSTIQHLNKHSSLLWVHLVFIFLFSLLYYRYVWKCRQHVQWAWKHGVIGARSVDMWDASVFVKSNMSQSMSEDAVKAILEAVYPGQVSNVVIIVDNSQALLLENKLQQAEQDLGALKKLAQSVQRQDSQYAEESSGESVGREGLDGTTREWTLVLEKEEEIEEYREQQRKMGENRSAGKCIVTFDSVELAARFGDPAERKKAIRLAIHNKLKAAESLTTCPPEETTEENKLLQSYEAAERAAAAAVLKEKIEAAQLRDWDVVPSPDPHDIIWGALHLDPKVYWCRAIIANIIIAIFLALVTTPASLLGLISHVTKKQSRWGGFSTVLSEFCGENTSESSNGCWVLVRVFTAIVYCNREQCAGIRHIYRSKILGAPPHVLFTGNLDLSKNILVPAIQYAVGTSTCIYITRRLCGGHYWQRGESVCTFRTGVCGNVWCIHSDVYYYSNFGGKLFPTDEPSRQDLALCSRECPLSPMGVTGRTAKSVGAKV</sequence>
<feature type="coiled-coil region" evidence="1">
    <location>
        <begin position="379"/>
        <end position="406"/>
    </location>
</feature>
<feature type="transmembrane region" description="Helical" evidence="2">
    <location>
        <begin position="167"/>
        <end position="187"/>
    </location>
</feature>
<protein>
    <recommendedName>
        <fullName evidence="3">CSC1/OSCA1-like N-terminal transmembrane domain-containing protein</fullName>
    </recommendedName>
</protein>
<keyword evidence="2" id="KW-1133">Transmembrane helix</keyword>
<name>A0A7S2WDU2_9STRA</name>
<dbReference type="InterPro" id="IPR032880">
    <property type="entry name" value="CSC1/OSCA1-like_N"/>
</dbReference>
<keyword evidence="2" id="KW-0812">Transmembrane</keyword>
<dbReference type="PANTHER" id="PTHR13018:SF5">
    <property type="entry name" value="RE44586P"/>
    <property type="match status" value="1"/>
</dbReference>
<feature type="transmembrane region" description="Helical" evidence="2">
    <location>
        <begin position="567"/>
        <end position="590"/>
    </location>
</feature>
<evidence type="ECO:0000259" key="3">
    <source>
        <dbReference type="Pfam" id="PF13967"/>
    </source>
</evidence>
<feature type="transmembrane region" description="Helical" evidence="2">
    <location>
        <begin position="250"/>
        <end position="270"/>
    </location>
</feature>
<evidence type="ECO:0000256" key="2">
    <source>
        <dbReference type="SAM" id="Phobius"/>
    </source>
</evidence>
<gene>
    <name evidence="4" type="ORF">QSP1433_LOCUS7282</name>
</gene>
<accession>A0A7S2WDU2</accession>
<feature type="domain" description="CSC1/OSCA1-like N-terminal transmembrane" evidence="3">
    <location>
        <begin position="232"/>
        <end position="314"/>
    </location>
</feature>
<feature type="transmembrane region" description="Helical" evidence="2">
    <location>
        <begin position="290"/>
        <end position="309"/>
    </location>
</feature>
<keyword evidence="2" id="KW-0472">Membrane</keyword>
<dbReference type="PANTHER" id="PTHR13018">
    <property type="entry name" value="PROBABLE MEMBRANE PROTEIN DUF221-RELATED"/>
    <property type="match status" value="1"/>
</dbReference>
<evidence type="ECO:0000313" key="4">
    <source>
        <dbReference type="EMBL" id="CAD9681418.1"/>
    </source>
</evidence>
<keyword evidence="1" id="KW-0175">Coiled coil</keyword>
<proteinExistence type="predicted"/>
<dbReference type="Pfam" id="PF13967">
    <property type="entry name" value="RSN1_TM"/>
    <property type="match status" value="1"/>
</dbReference>
<organism evidence="4">
    <name type="scientific">Mucochytrium quahogii</name>
    <dbReference type="NCBI Taxonomy" id="96639"/>
    <lineage>
        <taxon>Eukaryota</taxon>
        <taxon>Sar</taxon>
        <taxon>Stramenopiles</taxon>
        <taxon>Bigyra</taxon>
        <taxon>Labyrinthulomycetes</taxon>
        <taxon>Thraustochytrida</taxon>
        <taxon>Thraustochytriidae</taxon>
        <taxon>Mucochytrium</taxon>
    </lineage>
</organism>
<dbReference type="GO" id="GO:0005886">
    <property type="term" value="C:plasma membrane"/>
    <property type="evidence" value="ECO:0007669"/>
    <property type="project" value="TreeGrafter"/>
</dbReference>